<organism evidence="1 2">
    <name type="scientific">Cupriavidus oxalaticus</name>
    <dbReference type="NCBI Taxonomy" id="96344"/>
    <lineage>
        <taxon>Bacteria</taxon>
        <taxon>Pseudomonadati</taxon>
        <taxon>Pseudomonadota</taxon>
        <taxon>Betaproteobacteria</taxon>
        <taxon>Burkholderiales</taxon>
        <taxon>Burkholderiaceae</taxon>
        <taxon>Cupriavidus</taxon>
    </lineage>
</organism>
<name>A0A375FJJ1_9BURK</name>
<dbReference type="AlphaFoldDB" id="A0A375FJJ1"/>
<protein>
    <submittedName>
        <fullName evidence="1">Uncharacterized protein</fullName>
    </submittedName>
</protein>
<proteinExistence type="predicted"/>
<dbReference type="EMBL" id="OGUS01000004">
    <property type="protein sequence ID" value="SPC05089.1"/>
    <property type="molecule type" value="Genomic_DNA"/>
</dbReference>
<sequence>MSGLCRLILNASMAFFHHHQTE</sequence>
<accession>A0A375FJJ1</accession>
<evidence type="ECO:0000313" key="2">
    <source>
        <dbReference type="Proteomes" id="UP000256862"/>
    </source>
</evidence>
<gene>
    <name evidence="1" type="ORF">CO2235_U1010043</name>
</gene>
<comment type="caution">
    <text evidence="1">The sequence shown here is derived from an EMBL/GenBank/DDBJ whole genome shotgun (WGS) entry which is preliminary data.</text>
</comment>
<reference evidence="2" key="1">
    <citation type="submission" date="2018-01" db="EMBL/GenBank/DDBJ databases">
        <authorList>
            <person name="Gaut B.S."/>
            <person name="Morton B.R."/>
            <person name="Clegg M.T."/>
            <person name="Duvall M.R."/>
        </authorList>
    </citation>
    <scope>NUCLEOTIDE SEQUENCE [LARGE SCALE GENOMIC DNA]</scope>
</reference>
<dbReference type="Proteomes" id="UP000256862">
    <property type="component" value="Unassembled WGS sequence"/>
</dbReference>
<evidence type="ECO:0000313" key="1">
    <source>
        <dbReference type="EMBL" id="SPC05089.1"/>
    </source>
</evidence>